<name>A0A3M9MZF9_9BACT</name>
<dbReference type="EMBL" id="RJJE01000006">
    <property type="protein sequence ID" value="RNI30941.1"/>
    <property type="molecule type" value="Genomic_DNA"/>
</dbReference>
<reference evidence="1 2" key="1">
    <citation type="submission" date="2018-11" db="EMBL/GenBank/DDBJ databases">
        <title>Rufibacter latericius sp. nov., isolated from water in Baiyang Lake.</title>
        <authorList>
            <person name="Yang Y."/>
        </authorList>
    </citation>
    <scope>NUCLEOTIDE SEQUENCE [LARGE SCALE GENOMIC DNA]</scope>
    <source>
        <strain evidence="1 2">MCC P1</strain>
    </source>
</reference>
<keyword evidence="2" id="KW-1185">Reference proteome</keyword>
<dbReference type="Proteomes" id="UP000271010">
    <property type="component" value="Unassembled WGS sequence"/>
</dbReference>
<dbReference type="OrthoDB" id="847285at2"/>
<sequence>MSLTNIKKKQVLLFVPTGVDIKNLMGENGYSQRQINDHLDKYHYFLHLIYTGTLYRYDIEESNGFTRINDEILNNFLGRYRKLIKDNLIKWGIIYSDNHYITGRKSKGYKIAPPYAVSYRTEVCINDTFEKNLRNKNSYFNTLKGSEQYLYDMLQQVGIKAEEAHSYIENKLANSLHTLRGFGDSRFTNYQTAAATQDLYELNEHLSLTPLEVLEKNINDRFNADLLAINTIDNGMLKLTVDKYGRVHTPLTNMSRKLRQFLINKRHPEQALYNLDLSCSQPFFLNILLKESFRFATSLPVSVEQYIQDTSTGLLYERVMIEAGIAINETNRRNFKESFFGDVFYCSNHTAGLKSNTVARAFERLYPEVYGFISKRKEVDFREFSRLMQKAESTAIIGHAVQMAQMQGVWVSTIHDSTIVLEQDVQTMYTIIETVFREVYDLNPNIKEEAVTPVTVTQPVLATTTPEAKVISFRTSINSTSMTDDEFFRMLSDSDSEPMAVDELLRFLE</sequence>
<evidence type="ECO:0008006" key="3">
    <source>
        <dbReference type="Google" id="ProtNLM"/>
    </source>
</evidence>
<evidence type="ECO:0000313" key="2">
    <source>
        <dbReference type="Proteomes" id="UP000271010"/>
    </source>
</evidence>
<accession>A0A3M9MZF9</accession>
<organism evidence="1 2">
    <name type="scientific">Rufibacter immobilis</name>
    <dbReference type="NCBI Taxonomy" id="1348778"/>
    <lineage>
        <taxon>Bacteria</taxon>
        <taxon>Pseudomonadati</taxon>
        <taxon>Bacteroidota</taxon>
        <taxon>Cytophagia</taxon>
        <taxon>Cytophagales</taxon>
        <taxon>Hymenobacteraceae</taxon>
        <taxon>Rufibacter</taxon>
    </lineage>
</organism>
<comment type="caution">
    <text evidence="1">The sequence shown here is derived from an EMBL/GenBank/DDBJ whole genome shotgun (WGS) entry which is preliminary data.</text>
</comment>
<gene>
    <name evidence="1" type="ORF">EFA69_06520</name>
</gene>
<dbReference type="AlphaFoldDB" id="A0A3M9MZF9"/>
<proteinExistence type="predicted"/>
<protein>
    <recommendedName>
        <fullName evidence="3">DNA-directed DNA polymerase family A palm domain-containing protein</fullName>
    </recommendedName>
</protein>
<evidence type="ECO:0000313" key="1">
    <source>
        <dbReference type="EMBL" id="RNI30941.1"/>
    </source>
</evidence>
<dbReference type="RefSeq" id="WP_123132300.1">
    <property type="nucleotide sequence ID" value="NZ_RJJE01000006.1"/>
</dbReference>